<evidence type="ECO:0000313" key="2">
    <source>
        <dbReference type="EMBL" id="QJI01823.1"/>
    </source>
</evidence>
<proteinExistence type="predicted"/>
<accession>A0A6M3XVM5</accession>
<sequence>MTDYEEKIKQQLVDLLGEQEKTTEQRDALNAQLSLLKGAIAATRMLLVEKTEEPIKEEK</sequence>
<gene>
    <name evidence="2" type="ORF">TM448B02799_0010</name>
</gene>
<dbReference type="EMBL" id="MT144953">
    <property type="protein sequence ID" value="QJI01823.1"/>
    <property type="molecule type" value="Genomic_DNA"/>
</dbReference>
<protein>
    <recommendedName>
        <fullName evidence="1">GED domain-containing protein</fullName>
    </recommendedName>
</protein>
<dbReference type="InterPro" id="IPR020850">
    <property type="entry name" value="GED_dom"/>
</dbReference>
<reference evidence="2" key="1">
    <citation type="submission" date="2020-03" db="EMBL/GenBank/DDBJ databases">
        <title>The deep terrestrial virosphere.</title>
        <authorList>
            <person name="Holmfeldt K."/>
            <person name="Nilsson E."/>
            <person name="Simone D."/>
            <person name="Lopez-Fernandez M."/>
            <person name="Wu X."/>
            <person name="de Brujin I."/>
            <person name="Lundin D."/>
            <person name="Andersson A."/>
            <person name="Bertilsson S."/>
            <person name="Dopson M."/>
        </authorList>
    </citation>
    <scope>NUCLEOTIDE SEQUENCE</scope>
    <source>
        <strain evidence="2">TM448B02799</strain>
    </source>
</reference>
<dbReference type="AlphaFoldDB" id="A0A6M3XVM5"/>
<evidence type="ECO:0000259" key="1">
    <source>
        <dbReference type="PROSITE" id="PS51388"/>
    </source>
</evidence>
<feature type="domain" description="GED" evidence="1">
    <location>
        <begin position="1"/>
        <end position="51"/>
    </location>
</feature>
<organism evidence="2">
    <name type="scientific">viral metagenome</name>
    <dbReference type="NCBI Taxonomy" id="1070528"/>
    <lineage>
        <taxon>unclassified sequences</taxon>
        <taxon>metagenomes</taxon>
        <taxon>organismal metagenomes</taxon>
    </lineage>
</organism>
<name>A0A6M3XVM5_9ZZZZ</name>
<dbReference type="PROSITE" id="PS51388">
    <property type="entry name" value="GED"/>
    <property type="match status" value="1"/>
</dbReference>